<evidence type="ECO:0000313" key="2">
    <source>
        <dbReference type="EMBL" id="AKJ15667.1"/>
    </source>
</evidence>
<proteinExistence type="predicted"/>
<protein>
    <submittedName>
        <fullName evidence="2">Uncharacterized protein</fullName>
    </submittedName>
</protein>
<reference evidence="2 3" key="1">
    <citation type="journal article" date="2015" name="ISME J.">
        <title>Draft Genome Sequence of Streptomyces incarnatus NRRL8089, which Produces the Nucleoside Antibiotic Sinefungin.</title>
        <authorList>
            <person name="Oshima K."/>
            <person name="Hattori M."/>
            <person name="Shimizu H."/>
            <person name="Fukuda K."/>
            <person name="Nemoto M."/>
            <person name="Inagaki K."/>
            <person name="Tamura T."/>
        </authorList>
    </citation>
    <scope>NUCLEOTIDE SEQUENCE [LARGE SCALE GENOMIC DNA]</scope>
    <source>
        <strain evidence="2 3">NRRL 8089</strain>
    </source>
</reference>
<evidence type="ECO:0000313" key="3">
    <source>
        <dbReference type="Proteomes" id="UP000035366"/>
    </source>
</evidence>
<dbReference type="EMBL" id="CP011497">
    <property type="protein sequence ID" value="AKJ15667.1"/>
    <property type="molecule type" value="Genomic_DNA"/>
</dbReference>
<organism evidence="2 3">
    <name type="scientific">Streptomyces incarnatus</name>
    <dbReference type="NCBI Taxonomy" id="665007"/>
    <lineage>
        <taxon>Bacteria</taxon>
        <taxon>Bacillati</taxon>
        <taxon>Actinomycetota</taxon>
        <taxon>Actinomycetes</taxon>
        <taxon>Kitasatosporales</taxon>
        <taxon>Streptomycetaceae</taxon>
        <taxon>Streptomyces</taxon>
    </lineage>
</organism>
<feature type="compositionally biased region" description="Basic residues" evidence="1">
    <location>
        <begin position="96"/>
        <end position="105"/>
    </location>
</feature>
<sequence length="105" mass="11125">MVQQLGARCAHEVDEERAMAAHGAGPGTGRAVLQGSDQLREPVPDAVGLERDEAAQQSALAVGVGEGLLGRRLQPVVEFLGDPLPQLPQHGLHVQPRARPRRTDG</sequence>
<dbReference type="Proteomes" id="UP000035366">
    <property type="component" value="Chromosome"/>
</dbReference>
<gene>
    <name evidence="2" type="ORF">ABB07_38085</name>
</gene>
<feature type="region of interest" description="Disordered" evidence="1">
    <location>
        <begin position="82"/>
        <end position="105"/>
    </location>
</feature>
<evidence type="ECO:0000256" key="1">
    <source>
        <dbReference type="SAM" id="MobiDB-lite"/>
    </source>
</evidence>
<keyword evidence="3" id="KW-1185">Reference proteome</keyword>
<accession>A0ABN4GT10</accession>
<name>A0ABN4GT10_9ACTN</name>